<feature type="modified residue" description="4-aspartylphosphate" evidence="2">
    <location>
        <position position="52"/>
    </location>
</feature>
<evidence type="ECO:0000313" key="4">
    <source>
        <dbReference type="EMBL" id="NNA94423.1"/>
    </source>
</evidence>
<evidence type="ECO:0000256" key="1">
    <source>
        <dbReference type="ARBA" id="ARBA00022553"/>
    </source>
</evidence>
<protein>
    <submittedName>
        <fullName evidence="4">Response regulator</fullName>
    </submittedName>
</protein>
<gene>
    <name evidence="4" type="ORF">HBO33_04530</name>
</gene>
<feature type="domain" description="Response regulatory" evidence="3">
    <location>
        <begin position="2"/>
        <end position="119"/>
    </location>
</feature>
<dbReference type="SUPFAM" id="SSF52172">
    <property type="entry name" value="CheY-like"/>
    <property type="match status" value="1"/>
</dbReference>
<dbReference type="GO" id="GO:0000160">
    <property type="term" value="P:phosphorelay signal transduction system"/>
    <property type="evidence" value="ECO:0007669"/>
    <property type="project" value="InterPro"/>
</dbReference>
<name>A0A7Y1MLL2_9PSED</name>
<comment type="caution">
    <text evidence="4">The sequence shown here is derived from an EMBL/GenBank/DDBJ whole genome shotgun (WGS) entry which is preliminary data.</text>
</comment>
<organism evidence="4 5">
    <name type="scientific">Pseudomonas gessardii</name>
    <dbReference type="NCBI Taxonomy" id="78544"/>
    <lineage>
        <taxon>Bacteria</taxon>
        <taxon>Pseudomonadati</taxon>
        <taxon>Pseudomonadota</taxon>
        <taxon>Gammaproteobacteria</taxon>
        <taxon>Pseudomonadales</taxon>
        <taxon>Pseudomonadaceae</taxon>
        <taxon>Pseudomonas</taxon>
    </lineage>
</organism>
<evidence type="ECO:0000259" key="3">
    <source>
        <dbReference type="PROSITE" id="PS50110"/>
    </source>
</evidence>
<dbReference type="CDD" id="cd19923">
    <property type="entry name" value="REC_CheY_CheY3"/>
    <property type="match status" value="1"/>
</dbReference>
<dbReference type="InterPro" id="IPR001789">
    <property type="entry name" value="Sig_transdc_resp-reg_receiver"/>
</dbReference>
<dbReference type="InterPro" id="IPR011006">
    <property type="entry name" value="CheY-like_superfamily"/>
</dbReference>
<evidence type="ECO:0000256" key="2">
    <source>
        <dbReference type="PROSITE-ProRule" id="PRU00169"/>
    </source>
</evidence>
<dbReference type="SMART" id="SM00448">
    <property type="entry name" value="REC"/>
    <property type="match status" value="1"/>
</dbReference>
<dbReference type="AlphaFoldDB" id="A0A7Y1MLL2"/>
<dbReference type="Proteomes" id="UP000542111">
    <property type="component" value="Unassembled WGS sequence"/>
</dbReference>
<dbReference type="Gene3D" id="3.40.50.2300">
    <property type="match status" value="1"/>
</dbReference>
<accession>A0A7Y1MLL2</accession>
<dbReference type="EMBL" id="JAAQYP010000005">
    <property type="protein sequence ID" value="NNA94423.1"/>
    <property type="molecule type" value="Genomic_DNA"/>
</dbReference>
<dbReference type="InterPro" id="IPR050595">
    <property type="entry name" value="Bact_response_regulator"/>
</dbReference>
<keyword evidence="1 2" id="KW-0597">Phosphoprotein</keyword>
<dbReference type="RefSeq" id="WP_162237637.1">
    <property type="nucleotide sequence ID" value="NZ_JAAQYP010000005.1"/>
</dbReference>
<proteinExistence type="predicted"/>
<sequence>MKILIVDDFSTMRRIIKNLLRDLGFTNTVEADDGITAIPILNSGSIDFLVTDWNMPGMTGIDLLRHVRADEKLRNLPVLMVTAEAKREQIIEAAQAGVNGYVVKPFTALALKEKIEKIFERIGH</sequence>
<dbReference type="PANTHER" id="PTHR44591">
    <property type="entry name" value="STRESS RESPONSE REGULATOR PROTEIN 1"/>
    <property type="match status" value="1"/>
</dbReference>
<dbReference type="PROSITE" id="PS50110">
    <property type="entry name" value="RESPONSE_REGULATORY"/>
    <property type="match status" value="1"/>
</dbReference>
<evidence type="ECO:0000313" key="5">
    <source>
        <dbReference type="Proteomes" id="UP000542111"/>
    </source>
</evidence>
<reference evidence="4 5" key="1">
    <citation type="journal article" date="2020" name="Front. Microbiol.">
        <title>Genetic Organization of the aprX-lipA2 Operon Affects the Proteolytic Potential of Pseudomonas Species in Milk.</title>
        <authorList>
            <person name="Maier C."/>
            <person name="Huptas C."/>
            <person name="von Neubeck M."/>
            <person name="Scherer S."/>
            <person name="Wenning M."/>
            <person name="Lucking G."/>
        </authorList>
    </citation>
    <scope>NUCLEOTIDE SEQUENCE [LARGE SCALE GENOMIC DNA]</scope>
    <source>
        <strain evidence="4 5">G4779</strain>
    </source>
</reference>
<dbReference type="PANTHER" id="PTHR44591:SF3">
    <property type="entry name" value="RESPONSE REGULATORY DOMAIN-CONTAINING PROTEIN"/>
    <property type="match status" value="1"/>
</dbReference>
<dbReference type="Pfam" id="PF00072">
    <property type="entry name" value="Response_reg"/>
    <property type="match status" value="1"/>
</dbReference>